<keyword evidence="2" id="KW-1185">Reference proteome</keyword>
<reference evidence="1 2" key="1">
    <citation type="journal article" date="2017" name="Gigascience">
        <title>Genome sequence of the small brown planthopper, Laodelphax striatellus.</title>
        <authorList>
            <person name="Zhu J."/>
            <person name="Jiang F."/>
            <person name="Wang X."/>
            <person name="Yang P."/>
            <person name="Bao Y."/>
            <person name="Zhao W."/>
            <person name="Wang W."/>
            <person name="Lu H."/>
            <person name="Wang Q."/>
            <person name="Cui N."/>
            <person name="Li J."/>
            <person name="Chen X."/>
            <person name="Luo L."/>
            <person name="Yu J."/>
            <person name="Kang L."/>
            <person name="Cui F."/>
        </authorList>
    </citation>
    <scope>NUCLEOTIDE SEQUENCE [LARGE SCALE GENOMIC DNA]</scope>
    <source>
        <strain evidence="1">Lst14</strain>
    </source>
</reference>
<dbReference type="Proteomes" id="UP000291343">
    <property type="component" value="Unassembled WGS sequence"/>
</dbReference>
<evidence type="ECO:0000313" key="1">
    <source>
        <dbReference type="EMBL" id="RZF36077.1"/>
    </source>
</evidence>
<evidence type="ECO:0000313" key="2">
    <source>
        <dbReference type="Proteomes" id="UP000291343"/>
    </source>
</evidence>
<name>A0A482WR76_LAOST</name>
<proteinExistence type="predicted"/>
<organism evidence="1 2">
    <name type="scientific">Laodelphax striatellus</name>
    <name type="common">Small brown planthopper</name>
    <name type="synonym">Delphax striatella</name>
    <dbReference type="NCBI Taxonomy" id="195883"/>
    <lineage>
        <taxon>Eukaryota</taxon>
        <taxon>Metazoa</taxon>
        <taxon>Ecdysozoa</taxon>
        <taxon>Arthropoda</taxon>
        <taxon>Hexapoda</taxon>
        <taxon>Insecta</taxon>
        <taxon>Pterygota</taxon>
        <taxon>Neoptera</taxon>
        <taxon>Paraneoptera</taxon>
        <taxon>Hemiptera</taxon>
        <taxon>Auchenorrhyncha</taxon>
        <taxon>Fulgoroidea</taxon>
        <taxon>Delphacidae</taxon>
        <taxon>Criomorphinae</taxon>
        <taxon>Laodelphax</taxon>
    </lineage>
</organism>
<accession>A0A482WR76</accession>
<gene>
    <name evidence="1" type="ORF">LSTR_LSTR005893</name>
</gene>
<protein>
    <submittedName>
        <fullName evidence="1">Uncharacterized protein</fullName>
    </submittedName>
</protein>
<dbReference type="AlphaFoldDB" id="A0A482WR76"/>
<sequence length="97" mass="10966">MRSGGLETHCVRTLWDSLCQPVLELIKRTIRQQSLFVFHASLYDSSLSIRWSCCYVLAEKRSSLAPASENKDHALLFDRYAPHRTAQLSGVSKQSPA</sequence>
<comment type="caution">
    <text evidence="1">The sequence shown here is derived from an EMBL/GenBank/DDBJ whole genome shotgun (WGS) entry which is preliminary data.</text>
</comment>
<dbReference type="EMBL" id="QKKF02027168">
    <property type="protein sequence ID" value="RZF36077.1"/>
    <property type="molecule type" value="Genomic_DNA"/>
</dbReference>
<dbReference type="InParanoid" id="A0A482WR76"/>